<name>A0A975GVB2_9CAUL</name>
<keyword evidence="1" id="KW-0732">Signal</keyword>
<keyword evidence="3" id="KW-1185">Reference proteome</keyword>
<sequence>MTRFALPALLAVLSIAVPAVAQDRAPARNDDARVRIDDLDLSSANGAARFDERIERRARNACAGRPTIAGMQCRETLSRELRDALPAQQRQDYARGRSGRVLAMVPNVSA</sequence>
<protein>
    <submittedName>
        <fullName evidence="2">UrcA family protein</fullName>
    </submittedName>
</protein>
<gene>
    <name evidence="2" type="ORF">IFJ75_18775</name>
</gene>
<dbReference type="InterPro" id="IPR030972">
    <property type="entry name" value="UrcA_uranyl"/>
</dbReference>
<dbReference type="AlphaFoldDB" id="A0A975GVB2"/>
<dbReference type="Proteomes" id="UP000663918">
    <property type="component" value="Chromosome"/>
</dbReference>
<feature type="chain" id="PRO_5037422983" evidence="1">
    <location>
        <begin position="22"/>
        <end position="110"/>
    </location>
</feature>
<dbReference type="NCBIfam" id="TIGR04433">
    <property type="entry name" value="UrcA_uranyl"/>
    <property type="match status" value="1"/>
</dbReference>
<dbReference type="EMBL" id="CP062222">
    <property type="protein sequence ID" value="QTC91212.1"/>
    <property type="molecule type" value="Genomic_DNA"/>
</dbReference>
<evidence type="ECO:0000313" key="3">
    <source>
        <dbReference type="Proteomes" id="UP000663918"/>
    </source>
</evidence>
<reference evidence="2" key="1">
    <citation type="submission" date="2020-09" db="EMBL/GenBank/DDBJ databases">
        <title>Brevundimonas sp. LVF2 isolated from a puddle in Goettingen, Germany.</title>
        <authorList>
            <person name="Friedrich I."/>
            <person name="Klassen A."/>
            <person name="Hannes N."/>
            <person name="Schneider D."/>
            <person name="Hertel R."/>
            <person name="Daniel R."/>
        </authorList>
    </citation>
    <scope>NUCLEOTIDE SEQUENCE</scope>
    <source>
        <strain evidence="2">LVF2</strain>
    </source>
</reference>
<evidence type="ECO:0000256" key="1">
    <source>
        <dbReference type="SAM" id="SignalP"/>
    </source>
</evidence>
<organism evidence="2 3">
    <name type="scientific">Brevundimonas goettingensis</name>
    <dbReference type="NCBI Taxonomy" id="2774190"/>
    <lineage>
        <taxon>Bacteria</taxon>
        <taxon>Pseudomonadati</taxon>
        <taxon>Pseudomonadota</taxon>
        <taxon>Alphaproteobacteria</taxon>
        <taxon>Caulobacterales</taxon>
        <taxon>Caulobacteraceae</taxon>
        <taxon>Brevundimonas</taxon>
    </lineage>
</organism>
<dbReference type="RefSeq" id="WP_207870301.1">
    <property type="nucleotide sequence ID" value="NZ_CP062222.1"/>
</dbReference>
<evidence type="ECO:0000313" key="2">
    <source>
        <dbReference type="EMBL" id="QTC91212.1"/>
    </source>
</evidence>
<proteinExistence type="predicted"/>
<accession>A0A975GVB2</accession>
<dbReference type="KEGG" id="bgoe:IFJ75_18775"/>
<feature type="signal peptide" evidence="1">
    <location>
        <begin position="1"/>
        <end position="21"/>
    </location>
</feature>